<organism evidence="1 2">
    <name type="scientific">Paenibacillus sedimenti</name>
    <dbReference type="NCBI Taxonomy" id="2770274"/>
    <lineage>
        <taxon>Bacteria</taxon>
        <taxon>Bacillati</taxon>
        <taxon>Bacillota</taxon>
        <taxon>Bacilli</taxon>
        <taxon>Bacillales</taxon>
        <taxon>Paenibacillaceae</taxon>
        <taxon>Paenibacillus</taxon>
    </lineage>
</organism>
<dbReference type="EMBL" id="JACVVD010000003">
    <property type="protein sequence ID" value="MBD0380973.1"/>
    <property type="molecule type" value="Genomic_DNA"/>
</dbReference>
<comment type="caution">
    <text evidence="1">The sequence shown here is derived from an EMBL/GenBank/DDBJ whole genome shotgun (WGS) entry which is preliminary data.</text>
</comment>
<sequence length="94" mass="11161">MLWIIKTEHKRDEDGGTVALELETEDKRLDVNIRWDGCTEIHVYSVTEENRELKDTFHTCDLKGFIDSLKTLDNVCQDYFGEGSYWEREKDEEE</sequence>
<dbReference type="Proteomes" id="UP000650466">
    <property type="component" value="Unassembled WGS sequence"/>
</dbReference>
<gene>
    <name evidence="1" type="ORF">ICC18_12670</name>
</gene>
<name>A0A926KPK8_9BACL</name>
<keyword evidence="2" id="KW-1185">Reference proteome</keyword>
<evidence type="ECO:0000313" key="1">
    <source>
        <dbReference type="EMBL" id="MBD0380973.1"/>
    </source>
</evidence>
<proteinExistence type="predicted"/>
<dbReference type="AlphaFoldDB" id="A0A926KPK8"/>
<accession>A0A926KPK8</accession>
<evidence type="ECO:0000313" key="2">
    <source>
        <dbReference type="Proteomes" id="UP000650466"/>
    </source>
</evidence>
<reference evidence="1" key="1">
    <citation type="submission" date="2020-09" db="EMBL/GenBank/DDBJ databases">
        <title>Draft Genome Sequence of Paenibacillus sp. WST5.</title>
        <authorList>
            <person name="Bao Z."/>
        </authorList>
    </citation>
    <scope>NUCLEOTIDE SEQUENCE</scope>
    <source>
        <strain evidence="1">WST5</strain>
    </source>
</reference>
<protein>
    <submittedName>
        <fullName evidence="1">Uncharacterized protein</fullName>
    </submittedName>
</protein>